<reference evidence="1 2" key="1">
    <citation type="submission" date="2015-10" db="EMBL/GenBank/DDBJ databases">
        <authorList>
            <person name="Gilbert D.G."/>
        </authorList>
    </citation>
    <scope>NUCLEOTIDE SEQUENCE [LARGE SCALE GENOMIC DNA]</scope>
    <source>
        <strain evidence="1 2">NRRL B-16712</strain>
    </source>
</reference>
<evidence type="ECO:0000313" key="1">
    <source>
        <dbReference type="EMBL" id="KUL31937.1"/>
    </source>
</evidence>
<organism evidence="1 2">
    <name type="scientific">Actinoplanes awajinensis subsp. mycoplanecinus</name>
    <dbReference type="NCBI Taxonomy" id="135947"/>
    <lineage>
        <taxon>Bacteria</taxon>
        <taxon>Bacillati</taxon>
        <taxon>Actinomycetota</taxon>
        <taxon>Actinomycetes</taxon>
        <taxon>Micromonosporales</taxon>
        <taxon>Micromonosporaceae</taxon>
        <taxon>Actinoplanes</taxon>
    </lineage>
</organism>
<dbReference type="Proteomes" id="UP000053244">
    <property type="component" value="Unassembled WGS sequence"/>
</dbReference>
<sequence>MGSLSGDVLDELARAGRIDAVRDLLCAAGEAERMAFGPEVAARLRAMRAADWQAEFDPAGSYVLAVLGSAPTAAAAESLLCRRDLRDKWGRVPVEHALAVLHARKPPWCGDLGVRLGARLGGDDPWAHGWQLVAALCAEGGVTPPVPSGVIAGWIGHLQWPGLAASRLVPFAGRLRADPHLDLLLPVVFEADRTGVDLTAADWDPRTKSHVGPPAFPAAVAGLVAEGRLDRGRILSATVARLARGGSATELRAFALLHAALGPSVPELAAHLGGYARMLTAAPAPVAGLAQRCLRAVDKAGLLDLDTVLSAGALVLAGPVKSLAKAQLVWFGTLATREPARLAEILETAAIALDHPAPELRERARTLIEQHTARPAPGAAGVPSNRPEAFLPVPMVERPLS</sequence>
<dbReference type="OrthoDB" id="3245799at2"/>
<dbReference type="EMBL" id="LLZH01000189">
    <property type="protein sequence ID" value="KUL31937.1"/>
    <property type="molecule type" value="Genomic_DNA"/>
</dbReference>
<dbReference type="RefSeq" id="WP_067693588.1">
    <property type="nucleotide sequence ID" value="NZ_LLZH01000189.1"/>
</dbReference>
<accession>A0A101JRZ0</accession>
<proteinExistence type="predicted"/>
<dbReference type="AlphaFoldDB" id="A0A101JRZ0"/>
<gene>
    <name evidence="1" type="ORF">ADL15_20730</name>
</gene>
<evidence type="ECO:0008006" key="3">
    <source>
        <dbReference type="Google" id="ProtNLM"/>
    </source>
</evidence>
<protein>
    <recommendedName>
        <fullName evidence="3">Secreted protein</fullName>
    </recommendedName>
</protein>
<keyword evidence="2" id="KW-1185">Reference proteome</keyword>
<comment type="caution">
    <text evidence="1">The sequence shown here is derived from an EMBL/GenBank/DDBJ whole genome shotgun (WGS) entry which is preliminary data.</text>
</comment>
<evidence type="ECO:0000313" key="2">
    <source>
        <dbReference type="Proteomes" id="UP000053244"/>
    </source>
</evidence>
<name>A0A101JRZ0_9ACTN</name>